<evidence type="ECO:0000313" key="2">
    <source>
        <dbReference type="Proteomes" id="UP001152531"/>
    </source>
</evidence>
<organism evidence="1 2">
    <name type="scientific">[Candida] jaroonii</name>
    <dbReference type="NCBI Taxonomy" id="467808"/>
    <lineage>
        <taxon>Eukaryota</taxon>
        <taxon>Fungi</taxon>
        <taxon>Dikarya</taxon>
        <taxon>Ascomycota</taxon>
        <taxon>Saccharomycotina</taxon>
        <taxon>Pichiomycetes</taxon>
        <taxon>Debaryomycetaceae</taxon>
        <taxon>Yamadazyma</taxon>
    </lineage>
</organism>
<dbReference type="Proteomes" id="UP001152531">
    <property type="component" value="Unassembled WGS sequence"/>
</dbReference>
<comment type="caution">
    <text evidence="1">The sequence shown here is derived from an EMBL/GenBank/DDBJ whole genome shotgun (WGS) entry which is preliminary data.</text>
</comment>
<proteinExistence type="predicted"/>
<sequence>MLFLTYLITTVLSVPLVKKGLSFDYNDNNEKIYGVNLGGWFVLEPYITPSLFDAFGNNPPVDEYNYCQQLGKDEAKKRLTDHWNTWYTEDDFKQISDAGLNAVRIPIGYWAFKMYDYDPYVSGQQKYLDKAIEWSRKHNLKVWIDLHGAPGSQNGFDNSGQRDQVEFQSNPYNVALTNDVLQIIADKYANGYEDVIIGIELLNEPLGPALNMDDLKQFFVDNYYMIRNTGSIQPVVIHDAFQASGYWNDFLDTSGDVWNVVVDHHHYQIFSGGELQRSLDDHISFACNLGSAHTQESHWNVVGEWSAALTDCARWLNGVGRGARWSGDYDNCPYINSCDQFTEVGNWPDWQKVNTRKYIEAQLDAYETRNGWFFWNWHCENAIEWDMRELIENDLFPQPLSDRQYPNQCNY</sequence>
<accession>A0ACA9Y4P4</accession>
<gene>
    <name evidence="1" type="ORF">CLIB1444_02S18932</name>
</gene>
<name>A0ACA9Y4P4_9ASCO</name>
<keyword evidence="2" id="KW-1185">Reference proteome</keyword>
<evidence type="ECO:0000313" key="1">
    <source>
        <dbReference type="EMBL" id="CAH6719892.1"/>
    </source>
</evidence>
<reference evidence="1" key="1">
    <citation type="submission" date="2022-06" db="EMBL/GenBank/DDBJ databases">
        <authorList>
            <person name="Legras J.-L."/>
            <person name="Devillers H."/>
            <person name="Grondin C."/>
        </authorList>
    </citation>
    <scope>NUCLEOTIDE SEQUENCE</scope>
    <source>
        <strain evidence="1">CLIB 1444</strain>
    </source>
</reference>
<dbReference type="EMBL" id="CALSDN010000002">
    <property type="protein sequence ID" value="CAH6719892.1"/>
    <property type="molecule type" value="Genomic_DNA"/>
</dbReference>
<protein>
    <submittedName>
        <fullName evidence="1">Glucan 1,3-beta-glucosidase</fullName>
    </submittedName>
</protein>